<protein>
    <submittedName>
        <fullName evidence="2">Uncharacterized protein</fullName>
    </submittedName>
</protein>
<evidence type="ECO:0000313" key="2">
    <source>
        <dbReference type="EnsemblMetazoa" id="XP_050517893.1"/>
    </source>
</evidence>
<reference evidence="2" key="1">
    <citation type="submission" date="2025-05" db="UniProtKB">
        <authorList>
            <consortium name="EnsemblMetazoa"/>
        </authorList>
    </citation>
    <scope>IDENTIFICATION</scope>
</reference>
<evidence type="ECO:0000256" key="1">
    <source>
        <dbReference type="SAM" id="SignalP"/>
    </source>
</evidence>
<dbReference type="GeneID" id="126892407"/>
<keyword evidence="1" id="KW-0732">Signal</keyword>
<keyword evidence="3" id="KW-1185">Reference proteome</keyword>
<organism evidence="2 3">
    <name type="scientific">Diabrotica virgifera virgifera</name>
    <name type="common">western corn rootworm</name>
    <dbReference type="NCBI Taxonomy" id="50390"/>
    <lineage>
        <taxon>Eukaryota</taxon>
        <taxon>Metazoa</taxon>
        <taxon>Ecdysozoa</taxon>
        <taxon>Arthropoda</taxon>
        <taxon>Hexapoda</taxon>
        <taxon>Insecta</taxon>
        <taxon>Pterygota</taxon>
        <taxon>Neoptera</taxon>
        <taxon>Endopterygota</taxon>
        <taxon>Coleoptera</taxon>
        <taxon>Polyphaga</taxon>
        <taxon>Cucujiformia</taxon>
        <taxon>Chrysomeloidea</taxon>
        <taxon>Chrysomelidae</taxon>
        <taxon>Galerucinae</taxon>
        <taxon>Diabroticina</taxon>
        <taxon>Diabroticites</taxon>
        <taxon>Diabrotica</taxon>
    </lineage>
</organism>
<name>A0ABM5L629_DIAVI</name>
<dbReference type="Proteomes" id="UP001652700">
    <property type="component" value="Unplaced"/>
</dbReference>
<feature type="signal peptide" evidence="1">
    <location>
        <begin position="1"/>
        <end position="19"/>
    </location>
</feature>
<dbReference type="EnsemblMetazoa" id="XM_050661936.1">
    <property type="protein sequence ID" value="XP_050517893.1"/>
    <property type="gene ID" value="LOC126892407"/>
</dbReference>
<accession>A0ABM5L629</accession>
<evidence type="ECO:0000313" key="3">
    <source>
        <dbReference type="Proteomes" id="UP001652700"/>
    </source>
</evidence>
<sequence length="121" mass="14207">MYKYLLLLFAVCIVAAAVAKTDEDDKEYPFNGYTLPKTEKEIQASLFDWYKEIFTKYDESPEQKLQRIASFRANFQQRIECMMESHQDVEAMNSCSNKYKLPDGMTEDDAINIFFVKRTKS</sequence>
<proteinExistence type="predicted"/>
<dbReference type="RefSeq" id="XP_050517893.1">
    <property type="nucleotide sequence ID" value="XM_050661936.1"/>
</dbReference>
<feature type="chain" id="PRO_5045233548" evidence="1">
    <location>
        <begin position="20"/>
        <end position="121"/>
    </location>
</feature>